<evidence type="ECO:0000259" key="7">
    <source>
        <dbReference type="Pfam" id="PF04316"/>
    </source>
</evidence>
<dbReference type="NCBIfam" id="TIGR03824">
    <property type="entry name" value="FlgM_jcvi"/>
    <property type="match status" value="1"/>
</dbReference>
<dbReference type="SUPFAM" id="SSF101498">
    <property type="entry name" value="Anti-sigma factor FlgM"/>
    <property type="match status" value="1"/>
</dbReference>
<dbReference type="Gene3D" id="6.10.140.30">
    <property type="entry name" value="Anti-sigma-28 factor FlgM"/>
    <property type="match status" value="1"/>
</dbReference>
<dbReference type="STRING" id="545501.BN997_01010"/>
<keyword evidence="4" id="KW-1005">Bacterial flagellum biogenesis</keyword>
<evidence type="ECO:0000313" key="9">
    <source>
        <dbReference type="Proteomes" id="UP000040453"/>
    </source>
</evidence>
<evidence type="ECO:0000256" key="4">
    <source>
        <dbReference type="ARBA" id="ARBA00022795"/>
    </source>
</evidence>
<protein>
    <recommendedName>
        <fullName evidence="2">Negative regulator of flagellin synthesis</fullName>
    </recommendedName>
</protein>
<keyword evidence="9" id="KW-1185">Reference proteome</keyword>
<feature type="domain" description="Anti-sigma-28 factor FlgM C-terminal" evidence="7">
    <location>
        <begin position="32"/>
        <end position="80"/>
    </location>
</feature>
<dbReference type="InterPro" id="IPR035890">
    <property type="entry name" value="Anti-sigma-28_factor_FlgM_sf"/>
</dbReference>
<dbReference type="GO" id="GO:0045892">
    <property type="term" value="P:negative regulation of DNA-templated transcription"/>
    <property type="evidence" value="ECO:0007669"/>
    <property type="project" value="InterPro"/>
</dbReference>
<dbReference type="EMBL" id="CDGG01000001">
    <property type="protein sequence ID" value="CEI81192.1"/>
    <property type="molecule type" value="Genomic_DNA"/>
</dbReference>
<dbReference type="OrthoDB" id="2991036at2"/>
<organism evidence="8 9">
    <name type="scientific">Oceanobacillus oncorhynchi</name>
    <dbReference type="NCBI Taxonomy" id="545501"/>
    <lineage>
        <taxon>Bacteria</taxon>
        <taxon>Bacillati</taxon>
        <taxon>Bacillota</taxon>
        <taxon>Bacilli</taxon>
        <taxon>Bacillales</taxon>
        <taxon>Bacillaceae</taxon>
        <taxon>Oceanobacillus</taxon>
    </lineage>
</organism>
<comment type="similarity">
    <text evidence="1">Belongs to the FlgM family.</text>
</comment>
<evidence type="ECO:0000256" key="6">
    <source>
        <dbReference type="ARBA" id="ARBA00023163"/>
    </source>
</evidence>
<dbReference type="InterPro" id="IPR031316">
    <property type="entry name" value="FlgM_C"/>
</dbReference>
<dbReference type="GO" id="GO:0044781">
    <property type="term" value="P:bacterial-type flagellum organization"/>
    <property type="evidence" value="ECO:0007669"/>
    <property type="project" value="UniProtKB-KW"/>
</dbReference>
<evidence type="ECO:0000313" key="8">
    <source>
        <dbReference type="EMBL" id="CEI81192.1"/>
    </source>
</evidence>
<dbReference type="InterPro" id="IPR007412">
    <property type="entry name" value="FlgM"/>
</dbReference>
<sequence>MKIHGPNPTNFNPYKQAFKDKQAVESEAYKKDSIEISPEAKKLQKQEQPNETRAAYVNEIKQKIESNQYEINYEKVAQKMHDFWTGK</sequence>
<name>A0A0A1MNE6_9BACI</name>
<gene>
    <name evidence="8" type="ORF">BN997_01010</name>
</gene>
<dbReference type="Pfam" id="PF04316">
    <property type="entry name" value="FlgM"/>
    <property type="match status" value="1"/>
</dbReference>
<dbReference type="AlphaFoldDB" id="A0A0A1MNE6"/>
<keyword evidence="3" id="KW-0678">Repressor</keyword>
<evidence type="ECO:0000256" key="1">
    <source>
        <dbReference type="ARBA" id="ARBA00005322"/>
    </source>
</evidence>
<dbReference type="Proteomes" id="UP000040453">
    <property type="component" value="Unassembled WGS sequence"/>
</dbReference>
<evidence type="ECO:0000256" key="3">
    <source>
        <dbReference type="ARBA" id="ARBA00022491"/>
    </source>
</evidence>
<reference evidence="8 9" key="1">
    <citation type="submission" date="2014-11" db="EMBL/GenBank/DDBJ databases">
        <authorList>
            <person name="Urmite Genomes Urmite Genomes"/>
        </authorList>
    </citation>
    <scope>NUCLEOTIDE SEQUENCE [LARGE SCALE GENOMIC DNA]</scope>
    <source>
        <strain evidence="8 9">Oc5</strain>
    </source>
</reference>
<evidence type="ECO:0000256" key="2">
    <source>
        <dbReference type="ARBA" id="ARBA00017823"/>
    </source>
</evidence>
<keyword evidence="6" id="KW-0804">Transcription</keyword>
<evidence type="ECO:0000256" key="5">
    <source>
        <dbReference type="ARBA" id="ARBA00023015"/>
    </source>
</evidence>
<accession>A0A0A1MNE6</accession>
<proteinExistence type="inferred from homology"/>
<keyword evidence="5" id="KW-0805">Transcription regulation</keyword>
<dbReference type="RefSeq" id="WP_042530177.1">
    <property type="nucleotide sequence ID" value="NZ_CAXOIH010000010.1"/>
</dbReference>